<gene>
    <name evidence="1" type="ordered locus">SBI_03142</name>
</gene>
<dbReference type="AlphaFoldDB" id="D7C6P6"/>
<dbReference type="KEGG" id="sbh:SBI_03142"/>
<keyword evidence="2" id="KW-1185">Reference proteome</keyword>
<sequence>MDASDGRRRGWIQVHVHPDALRRLGLHPDQPTAAVVGPSPPGWWHAVAERHAQM</sequence>
<dbReference type="RefSeq" id="WP_014175740.1">
    <property type="nucleotide sequence ID" value="NC_016582.1"/>
</dbReference>
<dbReference type="EMBL" id="CP002047">
    <property type="protein sequence ID" value="ADI06263.1"/>
    <property type="molecule type" value="Genomic_DNA"/>
</dbReference>
<reference evidence="1 2" key="1">
    <citation type="journal article" date="2010" name="J. Bacteriol.">
        <title>Genome sequence of the milbemycin-producing bacterium Streptomyces bingchenggensis.</title>
        <authorList>
            <person name="Wang X.J."/>
            <person name="Yan Y.J."/>
            <person name="Zhang B."/>
            <person name="An J."/>
            <person name="Wang J.J."/>
            <person name="Tian J."/>
            <person name="Jiang L."/>
            <person name="Chen Y.H."/>
            <person name="Huang S.X."/>
            <person name="Yin M."/>
            <person name="Zhang J."/>
            <person name="Gao A.L."/>
            <person name="Liu C.X."/>
            <person name="Zhu Z.X."/>
            <person name="Xiang W.S."/>
        </authorList>
    </citation>
    <scope>NUCLEOTIDE SEQUENCE [LARGE SCALE GENOMIC DNA]</scope>
    <source>
        <strain evidence="1 2">BCW-1</strain>
    </source>
</reference>
<dbReference type="PATRIC" id="fig|749414.3.peg.3261"/>
<dbReference type="Proteomes" id="UP000000377">
    <property type="component" value="Chromosome"/>
</dbReference>
<proteinExistence type="predicted"/>
<dbReference type="STRING" id="749414.SBI_03142"/>
<dbReference type="HOGENOM" id="CLU_3048287_0_0_11"/>
<name>D7C6P6_STRBB</name>
<evidence type="ECO:0000313" key="1">
    <source>
        <dbReference type="EMBL" id="ADI06263.1"/>
    </source>
</evidence>
<organism evidence="1 2">
    <name type="scientific">Streptomyces bingchenggensis (strain BCW-1)</name>
    <dbReference type="NCBI Taxonomy" id="749414"/>
    <lineage>
        <taxon>Bacteria</taxon>
        <taxon>Bacillati</taxon>
        <taxon>Actinomycetota</taxon>
        <taxon>Actinomycetes</taxon>
        <taxon>Kitasatosporales</taxon>
        <taxon>Streptomycetaceae</taxon>
        <taxon>Streptomyces</taxon>
    </lineage>
</organism>
<protein>
    <submittedName>
        <fullName evidence="1">Uncharacterized protein</fullName>
    </submittedName>
</protein>
<evidence type="ECO:0000313" key="2">
    <source>
        <dbReference type="Proteomes" id="UP000000377"/>
    </source>
</evidence>
<accession>D7C6P6</accession>
<dbReference type="eggNOG" id="ENOG502ZS8J">
    <property type="taxonomic scope" value="Bacteria"/>
</dbReference>